<keyword evidence="6" id="KW-0694">RNA-binding</keyword>
<keyword evidence="5" id="KW-0378">Hydrolase</keyword>
<accession>A0ABR8BSV9</accession>
<keyword evidence="2" id="KW-1277">Toxin-antitoxin system</keyword>
<evidence type="ECO:0000256" key="1">
    <source>
        <dbReference type="ARBA" id="ARBA00006620"/>
    </source>
</evidence>
<keyword evidence="3" id="KW-0540">Nuclease</keyword>
<evidence type="ECO:0000256" key="6">
    <source>
        <dbReference type="ARBA" id="ARBA00022884"/>
    </source>
</evidence>
<dbReference type="Pfam" id="PF07927">
    <property type="entry name" value="HicA_toxin"/>
    <property type="match status" value="1"/>
</dbReference>
<organism evidence="8 9">
    <name type="scientific">Aphanizomenon flos-aquae FACHB-1040</name>
    <dbReference type="NCBI Taxonomy" id="2692887"/>
    <lineage>
        <taxon>Bacteria</taxon>
        <taxon>Bacillati</taxon>
        <taxon>Cyanobacteriota</taxon>
        <taxon>Cyanophyceae</taxon>
        <taxon>Nostocales</taxon>
        <taxon>Aphanizomenonaceae</taxon>
        <taxon>Aphanizomenon</taxon>
    </lineage>
</organism>
<keyword evidence="4" id="KW-0255">Endonuclease</keyword>
<gene>
    <name evidence="8" type="ORF">H6F99_01865</name>
</gene>
<proteinExistence type="inferred from homology"/>
<keyword evidence="9" id="KW-1185">Reference proteome</keyword>
<evidence type="ECO:0000256" key="2">
    <source>
        <dbReference type="ARBA" id="ARBA00022649"/>
    </source>
</evidence>
<evidence type="ECO:0000313" key="9">
    <source>
        <dbReference type="Proteomes" id="UP000606721"/>
    </source>
</evidence>
<dbReference type="EMBL" id="JACJQT010000003">
    <property type="protein sequence ID" value="MBD2277105.1"/>
    <property type="molecule type" value="Genomic_DNA"/>
</dbReference>
<comment type="similarity">
    <text evidence="1">Belongs to the HicA mRNA interferase family.</text>
</comment>
<protein>
    <submittedName>
        <fullName evidence="8">Type II toxin-antitoxin system HicA family toxin</fullName>
    </submittedName>
</protein>
<dbReference type="Gene3D" id="3.30.920.30">
    <property type="entry name" value="Hypothetical protein"/>
    <property type="match status" value="1"/>
</dbReference>
<dbReference type="Proteomes" id="UP000606721">
    <property type="component" value="Unassembled WGS sequence"/>
</dbReference>
<keyword evidence="7" id="KW-0346">Stress response</keyword>
<evidence type="ECO:0000256" key="3">
    <source>
        <dbReference type="ARBA" id="ARBA00022722"/>
    </source>
</evidence>
<evidence type="ECO:0000256" key="5">
    <source>
        <dbReference type="ARBA" id="ARBA00022801"/>
    </source>
</evidence>
<dbReference type="SUPFAM" id="SSF54786">
    <property type="entry name" value="YcfA/nrd intein domain"/>
    <property type="match status" value="1"/>
</dbReference>
<reference evidence="8 9" key="1">
    <citation type="journal article" date="2020" name="ISME J.">
        <title>Comparative genomics reveals insights into cyanobacterial evolution and habitat adaptation.</title>
        <authorList>
            <person name="Chen M.Y."/>
            <person name="Teng W.K."/>
            <person name="Zhao L."/>
            <person name="Hu C.X."/>
            <person name="Zhou Y.K."/>
            <person name="Han B.P."/>
            <person name="Song L.R."/>
            <person name="Shu W.S."/>
        </authorList>
    </citation>
    <scope>NUCLEOTIDE SEQUENCE [LARGE SCALE GENOMIC DNA]</scope>
    <source>
        <strain evidence="8 9">FACHB-1040</strain>
    </source>
</reference>
<name>A0ABR8BSV9_APHFL</name>
<comment type="caution">
    <text evidence="8">The sequence shown here is derived from an EMBL/GenBank/DDBJ whole genome shotgun (WGS) entry which is preliminary data.</text>
</comment>
<dbReference type="InterPro" id="IPR012933">
    <property type="entry name" value="HicA_mRNA_interferase"/>
</dbReference>
<dbReference type="RefSeq" id="WP_028083551.1">
    <property type="nucleotide sequence ID" value="NZ_JACJQT010000003.1"/>
</dbReference>
<evidence type="ECO:0000313" key="8">
    <source>
        <dbReference type="EMBL" id="MBD2277105.1"/>
    </source>
</evidence>
<evidence type="ECO:0000256" key="7">
    <source>
        <dbReference type="ARBA" id="ARBA00023016"/>
    </source>
</evidence>
<dbReference type="InterPro" id="IPR038570">
    <property type="entry name" value="HicA_sf"/>
</dbReference>
<sequence length="74" mass="8512">MPKKIRELKQMLQKAGFTLLPKRGKGSHSYWIHPLLPKPVVLSGKDSKDAKPYQEKDIIESIKELEQLEKGDEL</sequence>
<evidence type="ECO:0000256" key="4">
    <source>
        <dbReference type="ARBA" id="ARBA00022759"/>
    </source>
</evidence>